<keyword evidence="4" id="KW-0732">Signal</keyword>
<proteinExistence type="inferred from homology"/>
<evidence type="ECO:0000256" key="4">
    <source>
        <dbReference type="SAM" id="SignalP"/>
    </source>
</evidence>
<evidence type="ECO:0000256" key="2">
    <source>
        <dbReference type="ARBA" id="ARBA00022801"/>
    </source>
</evidence>
<dbReference type="InterPro" id="IPR035669">
    <property type="entry name" value="SGNH_plant_lipase-like"/>
</dbReference>
<keyword evidence="6" id="KW-1185">Reference proteome</keyword>
<gene>
    <name evidence="5" type="ORF">Syun_005541</name>
</gene>
<dbReference type="CDD" id="cd01837">
    <property type="entry name" value="SGNH_plant_lipase_like"/>
    <property type="match status" value="1"/>
</dbReference>
<keyword evidence="3" id="KW-0443">Lipid metabolism</keyword>
<evidence type="ECO:0000256" key="1">
    <source>
        <dbReference type="ARBA" id="ARBA00008668"/>
    </source>
</evidence>
<dbReference type="PANTHER" id="PTHR45648:SF180">
    <property type="entry name" value="OS04G0561800 PROTEIN"/>
    <property type="match status" value="1"/>
</dbReference>
<name>A0AAP0L929_9MAGN</name>
<dbReference type="InterPro" id="IPR051058">
    <property type="entry name" value="GDSL_Est/Lipase"/>
</dbReference>
<keyword evidence="2" id="KW-0378">Hydrolase</keyword>
<dbReference type="GO" id="GO:0016042">
    <property type="term" value="P:lipid catabolic process"/>
    <property type="evidence" value="ECO:0007669"/>
    <property type="project" value="UniProtKB-KW"/>
</dbReference>
<dbReference type="InterPro" id="IPR001087">
    <property type="entry name" value="GDSL"/>
</dbReference>
<protein>
    <submittedName>
        <fullName evidence="5">Uncharacterized protein</fullName>
    </submittedName>
</protein>
<feature type="chain" id="PRO_5042928726" evidence="4">
    <location>
        <begin position="22"/>
        <end position="358"/>
    </location>
</feature>
<feature type="signal peptide" evidence="4">
    <location>
        <begin position="1"/>
        <end position="21"/>
    </location>
</feature>
<dbReference type="GO" id="GO:0016788">
    <property type="term" value="F:hydrolase activity, acting on ester bonds"/>
    <property type="evidence" value="ECO:0007669"/>
    <property type="project" value="InterPro"/>
</dbReference>
<reference evidence="5 6" key="1">
    <citation type="submission" date="2024-01" db="EMBL/GenBank/DDBJ databases">
        <title>Genome assemblies of Stephania.</title>
        <authorList>
            <person name="Yang L."/>
        </authorList>
    </citation>
    <scope>NUCLEOTIDE SEQUENCE [LARGE SCALE GENOMIC DNA]</scope>
    <source>
        <strain evidence="5">YNDBR</strain>
        <tissue evidence="5">Leaf</tissue>
    </source>
</reference>
<organism evidence="5 6">
    <name type="scientific">Stephania yunnanensis</name>
    <dbReference type="NCBI Taxonomy" id="152371"/>
    <lineage>
        <taxon>Eukaryota</taxon>
        <taxon>Viridiplantae</taxon>
        <taxon>Streptophyta</taxon>
        <taxon>Embryophyta</taxon>
        <taxon>Tracheophyta</taxon>
        <taxon>Spermatophyta</taxon>
        <taxon>Magnoliopsida</taxon>
        <taxon>Ranunculales</taxon>
        <taxon>Menispermaceae</taxon>
        <taxon>Menispermoideae</taxon>
        <taxon>Cissampelideae</taxon>
        <taxon>Stephania</taxon>
    </lineage>
</organism>
<sequence>MSPIILLVLALSACAFPFMSAGTGGPAIFIFGDSTVDVGTNNYIKSVFKVNHAPYGIDFPGKTATGRYSNGYNTADAIVKKFGLMNSPLPFLAIANKSSLIVRGANFASGGSGLLDSTGARSGVVPLSQQIQQFTVVRNNLNDLLGAAKADNLVKKSFVFLSVGSNDMFQKFFFTRNVTSQEYITQLISAYEDHLQVLYSLGARKFAISSVPQLGCIPVLRAGNAAGACSDELNNGAQCFYSAIGPMLQNLKSKLTQMQYALANSYKLSAVLSNPSSGLQELKNACCGGGKFNAQQLCLPNAAVCPNRDKYLYWDQYHPTQAAAAIVANTLYSGTTEFVTPINFKQLFEAPLQTKRSF</sequence>
<dbReference type="PANTHER" id="PTHR45648">
    <property type="entry name" value="GDSL LIPASE/ACYLHYDROLASE FAMILY PROTEIN (AFU_ORTHOLOGUE AFUA_4G14700)"/>
    <property type="match status" value="1"/>
</dbReference>
<evidence type="ECO:0000313" key="5">
    <source>
        <dbReference type="EMBL" id="KAK9164639.1"/>
    </source>
</evidence>
<dbReference type="AlphaFoldDB" id="A0AAP0L929"/>
<dbReference type="EMBL" id="JBBNAF010000002">
    <property type="protein sequence ID" value="KAK9164639.1"/>
    <property type="molecule type" value="Genomic_DNA"/>
</dbReference>
<dbReference type="Pfam" id="PF00657">
    <property type="entry name" value="Lipase_GDSL"/>
    <property type="match status" value="1"/>
</dbReference>
<keyword evidence="3" id="KW-0442">Lipid degradation</keyword>
<comment type="caution">
    <text evidence="5">The sequence shown here is derived from an EMBL/GenBank/DDBJ whole genome shotgun (WGS) entry which is preliminary data.</text>
</comment>
<evidence type="ECO:0000313" key="6">
    <source>
        <dbReference type="Proteomes" id="UP001420932"/>
    </source>
</evidence>
<accession>A0AAP0L929</accession>
<dbReference type="SUPFAM" id="SSF52266">
    <property type="entry name" value="SGNH hydrolase"/>
    <property type="match status" value="1"/>
</dbReference>
<dbReference type="InterPro" id="IPR036514">
    <property type="entry name" value="SGNH_hydro_sf"/>
</dbReference>
<dbReference type="Gene3D" id="3.40.50.1110">
    <property type="entry name" value="SGNH hydrolase"/>
    <property type="match status" value="1"/>
</dbReference>
<comment type="similarity">
    <text evidence="1">Belongs to the 'GDSL' lipolytic enzyme family.</text>
</comment>
<dbReference type="Proteomes" id="UP001420932">
    <property type="component" value="Unassembled WGS sequence"/>
</dbReference>
<evidence type="ECO:0000256" key="3">
    <source>
        <dbReference type="ARBA" id="ARBA00022963"/>
    </source>
</evidence>